<dbReference type="Pfam" id="PF00155">
    <property type="entry name" value="Aminotran_1_2"/>
    <property type="match status" value="1"/>
</dbReference>
<dbReference type="Gene3D" id="3.40.640.10">
    <property type="entry name" value="Type I PLP-dependent aspartate aminotransferase-like (Major domain)"/>
    <property type="match status" value="1"/>
</dbReference>
<proteinExistence type="predicted"/>
<organism evidence="2 3">
    <name type="scientific">Aspergillus oryzae</name>
    <name type="common">Yellow koji mold</name>
    <dbReference type="NCBI Taxonomy" id="5062"/>
    <lineage>
        <taxon>Eukaryota</taxon>
        <taxon>Fungi</taxon>
        <taxon>Dikarya</taxon>
        <taxon>Ascomycota</taxon>
        <taxon>Pezizomycotina</taxon>
        <taxon>Eurotiomycetes</taxon>
        <taxon>Eurotiomycetidae</taxon>
        <taxon>Eurotiales</taxon>
        <taxon>Aspergillaceae</taxon>
        <taxon>Aspergillus</taxon>
        <taxon>Aspergillus subgen. Circumdati</taxon>
    </lineage>
</organism>
<protein>
    <submittedName>
        <fullName evidence="2">Unnamed protein product</fullName>
    </submittedName>
</protein>
<dbReference type="Gene3D" id="3.90.1150.10">
    <property type="entry name" value="Aspartate Aminotransferase, domain 1"/>
    <property type="match status" value="1"/>
</dbReference>
<dbReference type="SUPFAM" id="SSF53383">
    <property type="entry name" value="PLP-dependent transferases"/>
    <property type="match status" value="1"/>
</dbReference>
<feature type="domain" description="Aminotransferase class I/classII large" evidence="1">
    <location>
        <begin position="42"/>
        <end position="150"/>
    </location>
</feature>
<reference evidence="2" key="1">
    <citation type="submission" date="2023-04" db="EMBL/GenBank/DDBJ databases">
        <title>Aspergillus oryzae NBRC 4228.</title>
        <authorList>
            <person name="Ichikawa N."/>
            <person name="Sato H."/>
            <person name="Tonouchi N."/>
        </authorList>
    </citation>
    <scope>NUCLEOTIDE SEQUENCE</scope>
    <source>
        <strain evidence="2">NBRC 4228</strain>
    </source>
</reference>
<evidence type="ECO:0000259" key="1">
    <source>
        <dbReference type="Pfam" id="PF00155"/>
    </source>
</evidence>
<dbReference type="InterPro" id="IPR015424">
    <property type="entry name" value="PyrdxlP-dep_Trfase"/>
</dbReference>
<dbReference type="InterPro" id="IPR015422">
    <property type="entry name" value="PyrdxlP-dep_Trfase_small"/>
</dbReference>
<evidence type="ECO:0000313" key="2">
    <source>
        <dbReference type="EMBL" id="GMG35129.1"/>
    </source>
</evidence>
<comment type="caution">
    <text evidence="2">The sequence shown here is derived from an EMBL/GenBank/DDBJ whole genome shotgun (WGS) entry which is preliminary data.</text>
</comment>
<evidence type="ECO:0000313" key="3">
    <source>
        <dbReference type="Proteomes" id="UP001165205"/>
    </source>
</evidence>
<dbReference type="InterPro" id="IPR004839">
    <property type="entry name" value="Aminotransferase_I/II_large"/>
</dbReference>
<dbReference type="GO" id="GO:0030170">
    <property type="term" value="F:pyridoxal phosphate binding"/>
    <property type="evidence" value="ECO:0007669"/>
    <property type="project" value="InterPro"/>
</dbReference>
<dbReference type="Proteomes" id="UP001165205">
    <property type="component" value="Unassembled WGS sequence"/>
</dbReference>
<dbReference type="AlphaFoldDB" id="A0AAN4YVJ8"/>
<dbReference type="PANTHER" id="PTHR43510:SF1">
    <property type="entry name" value="AMINOTRANSFERASE FUNCTION, HYPOTHETICAL (EUROFUNG)"/>
    <property type="match status" value="1"/>
</dbReference>
<dbReference type="PANTHER" id="PTHR43510">
    <property type="entry name" value="AMINOTRANSFERASE FUNCTION, HYPOTHETICAL (EUROFUNG)"/>
    <property type="match status" value="1"/>
</dbReference>
<dbReference type="InterPro" id="IPR015421">
    <property type="entry name" value="PyrdxlP-dep_Trfase_major"/>
</dbReference>
<gene>
    <name evidence="2" type="ORF">Aory04_001038400</name>
</gene>
<dbReference type="EMBL" id="BSYA01000158">
    <property type="protein sequence ID" value="GMG35129.1"/>
    <property type="molecule type" value="Genomic_DNA"/>
</dbReference>
<name>A0AAN4YVJ8_ASPOZ</name>
<sequence length="151" mass="16834">MDEYENDAKYNLAETCCASISLNDLMSFSGQQTSIIDYAQKQVYGAIRGSKALRSNIAKLYTTESSDNLSLDNVLVTNGAIQANFLALYTNVGPEDHVICHYPTYQQLYSVPQGFGAEVDLWRSKEDAGWQPDLEELKSLIKPSTKLIIIK</sequence>
<accession>A0AAN4YVJ8</accession>